<dbReference type="SMART" id="SM00507">
    <property type="entry name" value="HNHc"/>
    <property type="match status" value="1"/>
</dbReference>
<dbReference type="PANTHER" id="PTHR33877:SF2">
    <property type="entry name" value="OS07G0170200 PROTEIN"/>
    <property type="match status" value="1"/>
</dbReference>
<dbReference type="AlphaFoldDB" id="F9VZ03"/>
<dbReference type="InterPro" id="IPR052892">
    <property type="entry name" value="NA-targeting_endonuclease"/>
</dbReference>
<comment type="caution">
    <text evidence="2">The sequence shown here is derived from an EMBL/GenBank/DDBJ whole genome shotgun (WGS) entry which is preliminary data.</text>
</comment>
<dbReference type="Pfam" id="PF01844">
    <property type="entry name" value="HNH"/>
    <property type="match status" value="1"/>
</dbReference>
<dbReference type="EMBL" id="BACI01000093">
    <property type="protein sequence ID" value="GAA13842.1"/>
    <property type="molecule type" value="Genomic_DNA"/>
</dbReference>
<dbReference type="eggNOG" id="COG1403">
    <property type="taxonomic scope" value="Bacteria"/>
</dbReference>
<accession>F9VZ03</accession>
<feature type="domain" description="HNH nuclease" evidence="1">
    <location>
        <begin position="132"/>
        <end position="190"/>
    </location>
</feature>
<dbReference type="PANTHER" id="PTHR33877">
    <property type="entry name" value="SLL1193 PROTEIN"/>
    <property type="match status" value="1"/>
</dbReference>
<organism evidence="2 3">
    <name type="scientific">Gordonia alkanivorans NBRC 16433</name>
    <dbReference type="NCBI Taxonomy" id="1027371"/>
    <lineage>
        <taxon>Bacteria</taxon>
        <taxon>Bacillati</taxon>
        <taxon>Actinomycetota</taxon>
        <taxon>Actinomycetes</taxon>
        <taxon>Mycobacteriales</taxon>
        <taxon>Gordoniaceae</taxon>
        <taxon>Gordonia</taxon>
    </lineage>
</organism>
<name>F9VZ03_9ACTN</name>
<evidence type="ECO:0000259" key="1">
    <source>
        <dbReference type="SMART" id="SM00507"/>
    </source>
</evidence>
<protein>
    <recommendedName>
        <fullName evidence="1">HNH nuclease domain-containing protein</fullName>
    </recommendedName>
</protein>
<reference evidence="2 3" key="1">
    <citation type="submission" date="2011-05" db="EMBL/GenBank/DDBJ databases">
        <title>Whole genome shotgun sequence of Gordonia alkanivorans NBRC 16433.</title>
        <authorList>
            <person name="Hosoyama A."/>
            <person name="Nakamura S."/>
            <person name="Takarada H."/>
            <person name="Tsuchikane K."/>
            <person name="Yamazaki S."/>
            <person name="Fujita N."/>
        </authorList>
    </citation>
    <scope>NUCLEOTIDE SEQUENCE [LARGE SCALE GENOMIC DNA]</scope>
    <source>
        <strain evidence="2 3">NBRC 16433</strain>
    </source>
</reference>
<dbReference type="GO" id="GO:0004519">
    <property type="term" value="F:endonuclease activity"/>
    <property type="evidence" value="ECO:0007669"/>
    <property type="project" value="InterPro"/>
</dbReference>
<evidence type="ECO:0000313" key="2">
    <source>
        <dbReference type="EMBL" id="GAA13842.1"/>
    </source>
</evidence>
<dbReference type="STRING" id="1027371.GOALK_093_00300"/>
<evidence type="ECO:0000313" key="3">
    <source>
        <dbReference type="Proteomes" id="UP000003558"/>
    </source>
</evidence>
<dbReference type="CDD" id="cd00085">
    <property type="entry name" value="HNHc"/>
    <property type="match status" value="1"/>
</dbReference>
<dbReference type="GO" id="GO:0008270">
    <property type="term" value="F:zinc ion binding"/>
    <property type="evidence" value="ECO:0007669"/>
    <property type="project" value="InterPro"/>
</dbReference>
<dbReference type="InterPro" id="IPR002711">
    <property type="entry name" value="HNH"/>
</dbReference>
<dbReference type="Gene3D" id="1.10.30.50">
    <property type="match status" value="1"/>
</dbReference>
<gene>
    <name evidence="2" type="ORF">GOALK_093_00300</name>
</gene>
<dbReference type="InterPro" id="IPR003615">
    <property type="entry name" value="HNH_nuc"/>
</dbReference>
<dbReference type="GO" id="GO:0003676">
    <property type="term" value="F:nucleic acid binding"/>
    <property type="evidence" value="ECO:0007669"/>
    <property type="project" value="InterPro"/>
</dbReference>
<proteinExistence type="predicted"/>
<sequence>MPVRFRRESPIPLLEVCCGGCGQTFRTERSNKRYCNGSCKARACDARNPDRLREWRNTTNERKRRRPAESVCEQCGSTFVQVHRRKYCSAVCSNRAFHLRRVGTSRYQLQRQQHNQARRARAKSSVVDKFHPAEIFERDRYRCHICGKKCGRDAKVPNPAAPTIDHLIPLAKGGSHTRANVACACFQCNSVKGDRGGGEQLALI</sequence>
<dbReference type="Proteomes" id="UP000003558">
    <property type="component" value="Unassembled WGS sequence"/>
</dbReference>
<dbReference type="RefSeq" id="WP_006359940.1">
    <property type="nucleotide sequence ID" value="NZ_BACI01000093.1"/>
</dbReference>